<evidence type="ECO:0000259" key="4">
    <source>
        <dbReference type="Pfam" id="PF04355"/>
    </source>
</evidence>
<dbReference type="Pfam" id="PF04355">
    <property type="entry name" value="BamE"/>
    <property type="match status" value="1"/>
</dbReference>
<reference evidence="6" key="1">
    <citation type="submission" date="2019-11" db="EMBL/GenBank/DDBJ databases">
        <title>Isolation and characterization of a novel species in the genus Sulfuriferula.</title>
        <authorList>
            <person name="Mochizuki J."/>
            <person name="Kojima H."/>
            <person name="Fukui M."/>
        </authorList>
    </citation>
    <scope>NUCLEOTIDE SEQUENCE [LARGE SCALE GENOMIC DNA]</scope>
    <source>
        <strain evidence="6">SGTM</strain>
    </source>
</reference>
<dbReference type="KEGG" id="sniv:SFSGTM_23250"/>
<keyword evidence="6" id="KW-1185">Reference proteome</keyword>
<feature type="domain" description="Outer membrane protein assembly factor BamE" evidence="4">
    <location>
        <begin position="79"/>
        <end position="106"/>
    </location>
</feature>
<dbReference type="InterPro" id="IPR007450">
    <property type="entry name" value="BamE_dom"/>
</dbReference>
<evidence type="ECO:0000313" key="5">
    <source>
        <dbReference type="EMBL" id="BBP01617.1"/>
    </source>
</evidence>
<evidence type="ECO:0000256" key="1">
    <source>
        <dbReference type="ARBA" id="ARBA00022729"/>
    </source>
</evidence>
<dbReference type="Gene3D" id="3.30.1450.10">
    <property type="match status" value="1"/>
</dbReference>
<dbReference type="RefSeq" id="WP_162085368.1">
    <property type="nucleotide sequence ID" value="NZ_AP021881.1"/>
</dbReference>
<organism evidence="5 6">
    <name type="scientific">Sulfuriferula nivalis</name>
    <dbReference type="NCBI Taxonomy" id="2675298"/>
    <lineage>
        <taxon>Bacteria</taxon>
        <taxon>Pseudomonadati</taxon>
        <taxon>Pseudomonadota</taxon>
        <taxon>Betaproteobacteria</taxon>
        <taxon>Nitrosomonadales</taxon>
        <taxon>Sulfuricellaceae</taxon>
        <taxon>Sulfuriferula</taxon>
    </lineage>
</organism>
<name>A0A809SEP9_9PROT</name>
<gene>
    <name evidence="5" type="ORF">SFSGTM_23250</name>
</gene>
<evidence type="ECO:0000256" key="2">
    <source>
        <dbReference type="ARBA" id="ARBA00023136"/>
    </source>
</evidence>
<feature type="signal peptide" evidence="3">
    <location>
        <begin position="1"/>
        <end position="19"/>
    </location>
</feature>
<dbReference type="PROSITE" id="PS51257">
    <property type="entry name" value="PROKAR_LIPOPROTEIN"/>
    <property type="match status" value="1"/>
</dbReference>
<feature type="chain" id="PRO_5032756317" description="Outer membrane protein assembly factor BamE domain-containing protein" evidence="3">
    <location>
        <begin position="20"/>
        <end position="167"/>
    </location>
</feature>
<keyword evidence="2" id="KW-0472">Membrane</keyword>
<protein>
    <recommendedName>
        <fullName evidence="4">Outer membrane protein assembly factor BamE domain-containing protein</fullName>
    </recommendedName>
</protein>
<dbReference type="GO" id="GO:0019867">
    <property type="term" value="C:outer membrane"/>
    <property type="evidence" value="ECO:0007669"/>
    <property type="project" value="InterPro"/>
</dbReference>
<evidence type="ECO:0000256" key="3">
    <source>
        <dbReference type="SAM" id="SignalP"/>
    </source>
</evidence>
<proteinExistence type="predicted"/>
<dbReference type="AlphaFoldDB" id="A0A809SEP9"/>
<dbReference type="Proteomes" id="UP000463939">
    <property type="component" value="Chromosome"/>
</dbReference>
<evidence type="ECO:0000313" key="6">
    <source>
        <dbReference type="Proteomes" id="UP000463939"/>
    </source>
</evidence>
<keyword evidence="1 3" id="KW-0732">Signal</keyword>
<accession>A0A809SEP9</accession>
<sequence>MKILSGILLVLLLSACASYSGRGLQPDVAGYDDVIRVMGQPTMHWQNADGTRQLIYPRGSMHTYMAVVAADGKLKSIENVLDEQHFSQIQPGMTKEQVLRILGPSVPAWTVYYASRDELAWEWRYCNAWRQSSRFDVLFDATQGVVRSSMGMTESQRGMCGISECMC</sequence>
<dbReference type="InterPro" id="IPR037873">
    <property type="entry name" value="BamE-like"/>
</dbReference>
<dbReference type="EMBL" id="AP021881">
    <property type="protein sequence ID" value="BBP01617.1"/>
    <property type="molecule type" value="Genomic_DNA"/>
</dbReference>